<organism evidence="2">
    <name type="scientific">hydrothermal vent metagenome</name>
    <dbReference type="NCBI Taxonomy" id="652676"/>
    <lineage>
        <taxon>unclassified sequences</taxon>
        <taxon>metagenomes</taxon>
        <taxon>ecological metagenomes</taxon>
    </lineage>
</organism>
<feature type="transmembrane region" description="Helical" evidence="1">
    <location>
        <begin position="368"/>
        <end position="387"/>
    </location>
</feature>
<dbReference type="Pfam" id="PF05940">
    <property type="entry name" value="NnrS"/>
    <property type="match status" value="1"/>
</dbReference>
<dbReference type="AlphaFoldDB" id="A0A1W1EF00"/>
<feature type="transmembrane region" description="Helical" evidence="1">
    <location>
        <begin position="146"/>
        <end position="164"/>
    </location>
</feature>
<evidence type="ECO:0000256" key="1">
    <source>
        <dbReference type="SAM" id="Phobius"/>
    </source>
</evidence>
<feature type="transmembrane region" description="Helical" evidence="1">
    <location>
        <begin position="20"/>
        <end position="40"/>
    </location>
</feature>
<gene>
    <name evidence="2" type="ORF">MNB_SV-5-1579</name>
</gene>
<name>A0A1W1EF00_9ZZZZ</name>
<keyword evidence="1" id="KW-0472">Membrane</keyword>
<feature type="transmembrane region" description="Helical" evidence="1">
    <location>
        <begin position="114"/>
        <end position="134"/>
    </location>
</feature>
<keyword evidence="1" id="KW-1133">Transmembrane helix</keyword>
<accession>A0A1W1EF00</accession>
<proteinExistence type="predicted"/>
<dbReference type="InterPro" id="IPR010266">
    <property type="entry name" value="NnrS"/>
</dbReference>
<evidence type="ECO:0000313" key="2">
    <source>
        <dbReference type="EMBL" id="SFZ98596.1"/>
    </source>
</evidence>
<sequence length="393" mass="44728">MQFTQKKEENYFFSQPHQPFFILAFINAIVLMLIFMLSYKGVLNLTITPLHFHSYGLIFLLFTPAFLAFLFTTFPRFASTPVIEKKVYMRIFTIFAIGSLLFILGSLIHSMVATAGMILIFVGHLMGAMILGNIFKTTTMKDKHDIFWILMAMSIGVLANILFIDGQLFYLPLVNVATEIAIYLYLFLLTFSIAQRMVPFFSHSMQGKNESLLKVVFGLLIVHVISETIYTNSSFLFDIAIGILIGKEILRWKLQFPHPNPLLWVLHTSLYWIPIAFIVSGLTNFVTLLTDINFFTLDIHMLTLGFIFTILIGFGTRVTLGHSGNMMQADKLSTYLFYATQVVVVLRILVSIVASFGMNFMILFDITVTAWILLLAVWAFRFFAVLISGKKLT</sequence>
<protein>
    <submittedName>
        <fullName evidence="2">NnrS protein involved in response to NO</fullName>
    </submittedName>
</protein>
<feature type="transmembrane region" description="Helical" evidence="1">
    <location>
        <begin position="262"/>
        <end position="286"/>
    </location>
</feature>
<feature type="transmembrane region" description="Helical" evidence="1">
    <location>
        <begin position="292"/>
        <end position="314"/>
    </location>
</feature>
<reference evidence="2" key="1">
    <citation type="submission" date="2016-10" db="EMBL/GenBank/DDBJ databases">
        <authorList>
            <person name="de Groot N.N."/>
        </authorList>
    </citation>
    <scope>NUCLEOTIDE SEQUENCE</scope>
</reference>
<keyword evidence="1" id="KW-0812">Transmembrane</keyword>
<feature type="transmembrane region" description="Helical" evidence="1">
    <location>
        <begin position="335"/>
        <end position="362"/>
    </location>
</feature>
<feature type="transmembrane region" description="Helical" evidence="1">
    <location>
        <begin position="52"/>
        <end position="75"/>
    </location>
</feature>
<dbReference type="EMBL" id="FPKX01000055">
    <property type="protein sequence ID" value="SFZ98596.1"/>
    <property type="molecule type" value="Genomic_DNA"/>
</dbReference>
<feature type="transmembrane region" description="Helical" evidence="1">
    <location>
        <begin position="170"/>
        <end position="191"/>
    </location>
</feature>
<feature type="transmembrane region" description="Helical" evidence="1">
    <location>
        <begin position="87"/>
        <end position="108"/>
    </location>
</feature>